<dbReference type="AlphaFoldDB" id="A0A7W6TFC9"/>
<reference evidence="4 5" key="1">
    <citation type="submission" date="2020-08" db="EMBL/GenBank/DDBJ databases">
        <title>Genomic Encyclopedia of Type Strains, Phase IV (KMG-V): Genome sequencing to study the core and pangenomes of soil and plant-associated prokaryotes.</title>
        <authorList>
            <person name="Whitman W."/>
        </authorList>
    </citation>
    <scope>NUCLEOTIDE SEQUENCE [LARGE SCALE GENOMIC DNA]</scope>
    <source>
        <strain evidence="2 5">SEMIA 444</strain>
        <strain evidence="1 4">SEMIA 448</strain>
        <strain evidence="3 6">SEMIA 452</strain>
    </source>
</reference>
<dbReference type="EMBL" id="JACIHM010000003">
    <property type="protein sequence ID" value="MBB4447103.1"/>
    <property type="molecule type" value="Genomic_DNA"/>
</dbReference>
<dbReference type="EMBL" id="JACIGW010000003">
    <property type="protein sequence ID" value="MBB4349307.1"/>
    <property type="molecule type" value="Genomic_DNA"/>
</dbReference>
<dbReference type="Proteomes" id="UP000576087">
    <property type="component" value="Unassembled WGS sequence"/>
</dbReference>
<gene>
    <name evidence="2" type="ORF">GGE31_002984</name>
    <name evidence="1" type="ORF">GGE33_003069</name>
    <name evidence="3" type="ORF">GGE35_002925</name>
</gene>
<evidence type="ECO:0000313" key="3">
    <source>
        <dbReference type="EMBL" id="MBB4447103.1"/>
    </source>
</evidence>
<accession>A0A7W6TFC9</accession>
<dbReference type="RefSeq" id="WP_183824353.1">
    <property type="nucleotide sequence ID" value="NZ_JACIGW010000003.1"/>
</dbReference>
<keyword evidence="5" id="KW-1185">Reference proteome</keyword>
<proteinExistence type="predicted"/>
<sequence>MSAVNRIEEGEIDQAQAVLDAFGGNALAALRSVIADAEFLCEQLETASLYLSSGIVRGWLPKFERDH</sequence>
<comment type="caution">
    <text evidence="2">The sequence shown here is derived from an EMBL/GenBank/DDBJ whole genome shotgun (WGS) entry which is preliminary data.</text>
</comment>
<evidence type="ECO:0000313" key="4">
    <source>
        <dbReference type="Proteomes" id="UP000520770"/>
    </source>
</evidence>
<dbReference type="EMBL" id="JACIGY010000003">
    <property type="protein sequence ID" value="MBB4412471.1"/>
    <property type="molecule type" value="Genomic_DNA"/>
</dbReference>
<evidence type="ECO:0000313" key="5">
    <source>
        <dbReference type="Proteomes" id="UP000524535"/>
    </source>
</evidence>
<protein>
    <submittedName>
        <fullName evidence="2">Uncharacterized protein</fullName>
    </submittedName>
</protein>
<name>A0A7W6TFC9_9HYPH</name>
<evidence type="ECO:0000313" key="1">
    <source>
        <dbReference type="EMBL" id="MBB4349307.1"/>
    </source>
</evidence>
<dbReference type="Proteomes" id="UP000524535">
    <property type="component" value="Unassembled WGS sequence"/>
</dbReference>
<evidence type="ECO:0000313" key="2">
    <source>
        <dbReference type="EMBL" id="MBB4412471.1"/>
    </source>
</evidence>
<evidence type="ECO:0000313" key="6">
    <source>
        <dbReference type="Proteomes" id="UP000576087"/>
    </source>
</evidence>
<dbReference type="Proteomes" id="UP000520770">
    <property type="component" value="Unassembled WGS sequence"/>
</dbReference>
<organism evidence="2 5">
    <name type="scientific">Aliirhizobium cellulosilyticum</name>
    <dbReference type="NCBI Taxonomy" id="393664"/>
    <lineage>
        <taxon>Bacteria</taxon>
        <taxon>Pseudomonadati</taxon>
        <taxon>Pseudomonadota</taxon>
        <taxon>Alphaproteobacteria</taxon>
        <taxon>Hyphomicrobiales</taxon>
        <taxon>Rhizobiaceae</taxon>
        <taxon>Aliirhizobium</taxon>
    </lineage>
</organism>